<dbReference type="AlphaFoldDB" id="A0A811KLU1"/>
<sequence length="67" mass="7414">MASQSAFQFGVQHAIQNRCDIMFNKLANSNFCSILNDNLEKVLSTIQNDKGIQTDDVCDVLEVCTSS</sequence>
<keyword evidence="2" id="KW-1185">Reference proteome</keyword>
<dbReference type="Proteomes" id="UP000783686">
    <property type="component" value="Unassembled WGS sequence"/>
</dbReference>
<organism evidence="1 2">
    <name type="scientific">Bursaphelenchus okinawaensis</name>
    <dbReference type="NCBI Taxonomy" id="465554"/>
    <lineage>
        <taxon>Eukaryota</taxon>
        <taxon>Metazoa</taxon>
        <taxon>Ecdysozoa</taxon>
        <taxon>Nematoda</taxon>
        <taxon>Chromadorea</taxon>
        <taxon>Rhabditida</taxon>
        <taxon>Tylenchina</taxon>
        <taxon>Tylenchomorpha</taxon>
        <taxon>Aphelenchoidea</taxon>
        <taxon>Aphelenchoididae</taxon>
        <taxon>Bursaphelenchus</taxon>
    </lineage>
</organism>
<name>A0A811KLU1_9BILA</name>
<gene>
    <name evidence="1" type="ORF">BOKJ2_LOCUS6955</name>
</gene>
<comment type="caution">
    <text evidence="1">The sequence shown here is derived from an EMBL/GenBank/DDBJ whole genome shotgun (WGS) entry which is preliminary data.</text>
</comment>
<proteinExistence type="predicted"/>
<evidence type="ECO:0000313" key="1">
    <source>
        <dbReference type="EMBL" id="CAD5217173.1"/>
    </source>
</evidence>
<accession>A0A811KLU1</accession>
<dbReference type="Proteomes" id="UP000614601">
    <property type="component" value="Unassembled WGS sequence"/>
</dbReference>
<reference evidence="1" key="1">
    <citation type="submission" date="2020-09" db="EMBL/GenBank/DDBJ databases">
        <authorList>
            <person name="Kikuchi T."/>
        </authorList>
    </citation>
    <scope>NUCLEOTIDE SEQUENCE</scope>
    <source>
        <strain evidence="1">SH1</strain>
    </source>
</reference>
<dbReference type="EMBL" id="CAJFCW020000003">
    <property type="protein sequence ID" value="CAG9107253.1"/>
    <property type="molecule type" value="Genomic_DNA"/>
</dbReference>
<evidence type="ECO:0000313" key="2">
    <source>
        <dbReference type="Proteomes" id="UP000614601"/>
    </source>
</evidence>
<protein>
    <submittedName>
        <fullName evidence="1">Uncharacterized protein</fullName>
    </submittedName>
</protein>
<dbReference type="EMBL" id="CAJFDH010000003">
    <property type="protein sequence ID" value="CAD5217173.1"/>
    <property type="molecule type" value="Genomic_DNA"/>
</dbReference>